<sequence>MLMDNGPNLERRDSFRLAFVHNQYAGSVADGLREVRSFLESHPREVVLLDFNHFHEFETKRQMEAFFQIINEVGFPAFWIY</sequence>
<proteinExistence type="predicted"/>
<dbReference type="GO" id="GO:0006629">
    <property type="term" value="P:lipid metabolic process"/>
    <property type="evidence" value="ECO:0007669"/>
    <property type="project" value="InterPro"/>
</dbReference>
<dbReference type="SUPFAM" id="SSF51695">
    <property type="entry name" value="PLC-like phosphodiesterases"/>
    <property type="match status" value="1"/>
</dbReference>
<dbReference type="InterPro" id="IPR017946">
    <property type="entry name" value="PLC-like_Pdiesterase_TIM-brl"/>
</dbReference>
<comment type="caution">
    <text evidence="1">The sequence shown here is derived from an EMBL/GenBank/DDBJ whole genome shotgun (WGS) entry which is preliminary data.</text>
</comment>
<gene>
    <name evidence="1" type="ORF">PXEA_LOCUS23534</name>
</gene>
<dbReference type="Gene3D" id="3.20.20.190">
    <property type="entry name" value="Phosphatidylinositol (PI) phosphodiesterase"/>
    <property type="match status" value="1"/>
</dbReference>
<evidence type="ECO:0000313" key="2">
    <source>
        <dbReference type="Proteomes" id="UP000784294"/>
    </source>
</evidence>
<dbReference type="EMBL" id="CAAALY010109329">
    <property type="protein sequence ID" value="VEL30094.1"/>
    <property type="molecule type" value="Genomic_DNA"/>
</dbReference>
<reference evidence="1" key="1">
    <citation type="submission" date="2018-11" db="EMBL/GenBank/DDBJ databases">
        <authorList>
            <consortium name="Pathogen Informatics"/>
        </authorList>
    </citation>
    <scope>NUCLEOTIDE SEQUENCE</scope>
</reference>
<keyword evidence="2" id="KW-1185">Reference proteome</keyword>
<name>A0A3S5ARA7_9PLAT</name>
<dbReference type="OrthoDB" id="1046782at2759"/>
<accession>A0A3S5ARA7</accession>
<organism evidence="1 2">
    <name type="scientific">Protopolystoma xenopodis</name>
    <dbReference type="NCBI Taxonomy" id="117903"/>
    <lineage>
        <taxon>Eukaryota</taxon>
        <taxon>Metazoa</taxon>
        <taxon>Spiralia</taxon>
        <taxon>Lophotrochozoa</taxon>
        <taxon>Platyhelminthes</taxon>
        <taxon>Monogenea</taxon>
        <taxon>Polyopisthocotylea</taxon>
        <taxon>Polystomatidea</taxon>
        <taxon>Polystomatidae</taxon>
        <taxon>Protopolystoma</taxon>
    </lineage>
</organism>
<evidence type="ECO:0000313" key="1">
    <source>
        <dbReference type="EMBL" id="VEL30094.1"/>
    </source>
</evidence>
<dbReference type="AlphaFoldDB" id="A0A3S5ARA7"/>
<protein>
    <submittedName>
        <fullName evidence="1">Uncharacterized protein</fullName>
    </submittedName>
</protein>
<dbReference type="Proteomes" id="UP000784294">
    <property type="component" value="Unassembled WGS sequence"/>
</dbReference>
<dbReference type="GO" id="GO:0008081">
    <property type="term" value="F:phosphoric diester hydrolase activity"/>
    <property type="evidence" value="ECO:0007669"/>
    <property type="project" value="InterPro"/>
</dbReference>